<feature type="signal peptide" evidence="4">
    <location>
        <begin position="1"/>
        <end position="21"/>
    </location>
</feature>
<protein>
    <recommendedName>
        <fullName evidence="5">Peptidase M14 domain-containing protein</fullName>
    </recommendedName>
</protein>
<dbReference type="InterPro" id="IPR000834">
    <property type="entry name" value="Peptidase_M14"/>
</dbReference>
<evidence type="ECO:0000313" key="6">
    <source>
        <dbReference type="EMBL" id="VHO01848.1"/>
    </source>
</evidence>
<feature type="chain" id="PRO_5019767683" description="Peptidase M14 domain-containing protein" evidence="4">
    <location>
        <begin position="22"/>
        <end position="596"/>
    </location>
</feature>
<comment type="cofactor">
    <cofactor evidence="1">
        <name>Zn(2+)</name>
        <dbReference type="ChEBI" id="CHEBI:29105"/>
    </cofactor>
</comment>
<dbReference type="PROSITE" id="PS52035">
    <property type="entry name" value="PEPTIDASE_M14"/>
    <property type="match status" value="1"/>
</dbReference>
<dbReference type="SUPFAM" id="SSF53187">
    <property type="entry name" value="Zn-dependent exopeptidases"/>
    <property type="match status" value="1"/>
</dbReference>
<name>A0A486XIF2_9GAMM</name>
<dbReference type="Pfam" id="PF00246">
    <property type="entry name" value="Peptidase_M14"/>
    <property type="match status" value="1"/>
</dbReference>
<dbReference type="PROSITE" id="PS51257">
    <property type="entry name" value="PROKAR_LIPOPROTEIN"/>
    <property type="match status" value="1"/>
</dbReference>
<dbReference type="GO" id="GO:0008270">
    <property type="term" value="F:zinc ion binding"/>
    <property type="evidence" value="ECO:0007669"/>
    <property type="project" value="InterPro"/>
</dbReference>
<dbReference type="Gene3D" id="3.40.630.10">
    <property type="entry name" value="Zn peptidases"/>
    <property type="match status" value="1"/>
</dbReference>
<dbReference type="GO" id="GO:0005615">
    <property type="term" value="C:extracellular space"/>
    <property type="evidence" value="ECO:0007669"/>
    <property type="project" value="TreeGrafter"/>
</dbReference>
<comment type="similarity">
    <text evidence="2 3">Belongs to the peptidase M14 family.</text>
</comment>
<dbReference type="SMART" id="SM00631">
    <property type="entry name" value="Zn_pept"/>
    <property type="match status" value="1"/>
</dbReference>
<dbReference type="EMBL" id="CAAJGR010000050">
    <property type="protein sequence ID" value="VHO01848.1"/>
    <property type="molecule type" value="Genomic_DNA"/>
</dbReference>
<feature type="domain" description="Peptidase M14" evidence="5">
    <location>
        <begin position="57"/>
        <end position="351"/>
    </location>
</feature>
<dbReference type="CDD" id="cd06241">
    <property type="entry name" value="M14-like"/>
    <property type="match status" value="1"/>
</dbReference>
<dbReference type="GO" id="GO:0004181">
    <property type="term" value="F:metallocarboxypeptidase activity"/>
    <property type="evidence" value="ECO:0007669"/>
    <property type="project" value="InterPro"/>
</dbReference>
<evidence type="ECO:0000256" key="1">
    <source>
        <dbReference type="ARBA" id="ARBA00001947"/>
    </source>
</evidence>
<accession>A0A486XIF2</accession>
<organism evidence="6">
    <name type="scientific">Rheinheimera sp. BAL341</name>
    <dbReference type="NCBI Taxonomy" id="1708203"/>
    <lineage>
        <taxon>Bacteria</taxon>
        <taxon>Pseudomonadati</taxon>
        <taxon>Pseudomonadota</taxon>
        <taxon>Gammaproteobacteria</taxon>
        <taxon>Chromatiales</taxon>
        <taxon>Chromatiaceae</taxon>
        <taxon>Rheinheimera</taxon>
    </lineage>
</organism>
<evidence type="ECO:0000256" key="2">
    <source>
        <dbReference type="ARBA" id="ARBA00005988"/>
    </source>
</evidence>
<keyword evidence="4" id="KW-0732">Signal</keyword>
<comment type="caution">
    <text evidence="3">Lacks conserved residue(s) required for the propagation of feature annotation.</text>
</comment>
<evidence type="ECO:0000256" key="4">
    <source>
        <dbReference type="SAM" id="SignalP"/>
    </source>
</evidence>
<evidence type="ECO:0000259" key="5">
    <source>
        <dbReference type="PROSITE" id="PS52035"/>
    </source>
</evidence>
<reference evidence="6" key="1">
    <citation type="submission" date="2019-04" db="EMBL/GenBank/DDBJ databases">
        <authorList>
            <person name="Brambilla D."/>
        </authorList>
    </citation>
    <scope>NUCLEOTIDE SEQUENCE</scope>
    <source>
        <strain evidence="6">BAL1</strain>
    </source>
</reference>
<gene>
    <name evidence="6" type="ORF">BAL341_422</name>
</gene>
<dbReference type="PANTHER" id="PTHR11705">
    <property type="entry name" value="PROTEASE FAMILY M14 CARBOXYPEPTIDASE A,B"/>
    <property type="match status" value="1"/>
</dbReference>
<sequence length="596" mass="67298">MKRVLPLLLGSVIMVTGSCYATDWLPPLPAWQGSSEALIQNKGQSWVTPAELSGLNDSPDYAATIAYLQKLVDSSDLLQLEQFGTSPQGRPMWLVKASKALHKIAANPHRPLLLVQAGIHSGEIDGKDAGLMLLRDIAHGEKGHLLANADLLFIPILSVDGHERRSEFNRMNQRGPVQQGWRATAQNLNLNRDYAKAEAAEMQALLAVINHYQPDLYIDVHVTDGEDYQYDITYGFNEPFAAVSVNSASWLARVYRPAVNAALEHNGHLPGSLVFGVDNLDFSKGISGWTASPRYSNGYGDVRHLPTVLVENHSLKPYRQRVLGTYVLLEQSLQLLNEQGKALIMARQADINARPQRMVLSYKASDVADLMDFKGMSYQVRQSAISGASYVHWTGEPTLYQQLPVYWDKVADAEIMVPKAYWLPPEQQQAISKLKLHGIAVDVLSKPTRVTAQQLQLEQYQFADTPFESRFMLQQARFSRVNGNFNLTPGWVKVNTDQPLGRLAVALLEPTAPDSFFSWGFFPGMFERTEYFEPYAIEPLIAKMLAEQPGLQQKFEQALAEDEQLRNNPRQRYNWFYRQMPFYDQHYLKYPVLIEQ</sequence>
<dbReference type="PANTHER" id="PTHR11705:SF145">
    <property type="entry name" value="PEPTIDASE M14 CARBOXYPEPTIDASE A DOMAIN-CONTAINING PROTEIN"/>
    <property type="match status" value="1"/>
</dbReference>
<dbReference type="AlphaFoldDB" id="A0A486XIF2"/>
<evidence type="ECO:0000256" key="3">
    <source>
        <dbReference type="PROSITE-ProRule" id="PRU01379"/>
    </source>
</evidence>
<proteinExistence type="inferred from homology"/>
<dbReference type="GO" id="GO:0006508">
    <property type="term" value="P:proteolysis"/>
    <property type="evidence" value="ECO:0007669"/>
    <property type="project" value="InterPro"/>
</dbReference>